<keyword evidence="2" id="KW-1277">Toxin-antitoxin system</keyword>
<evidence type="ECO:0000313" key="3">
    <source>
        <dbReference type="EMBL" id="OGM93113.1"/>
    </source>
</evidence>
<dbReference type="PANTHER" id="PTHR38781:SF1">
    <property type="entry name" value="ANTITOXIN DINJ-RELATED"/>
    <property type="match status" value="1"/>
</dbReference>
<organism evidence="3 4">
    <name type="scientific">Candidatus Wolfebacteria bacterium RIFOXYB1_FULL_54_12</name>
    <dbReference type="NCBI Taxonomy" id="1802559"/>
    <lineage>
        <taxon>Bacteria</taxon>
        <taxon>Candidatus Wolfeibacteriota</taxon>
    </lineage>
</organism>
<evidence type="ECO:0000256" key="2">
    <source>
        <dbReference type="ARBA" id="ARBA00022649"/>
    </source>
</evidence>
<dbReference type="Gene3D" id="1.10.1220.10">
    <property type="entry name" value="Met repressor-like"/>
    <property type="match status" value="1"/>
</dbReference>
<dbReference type="InterPro" id="IPR013321">
    <property type="entry name" value="Arc_rbn_hlx_hlx"/>
</dbReference>
<accession>A0A1F8DX40</accession>
<sequence length="87" mass="9911">MTTLTVRIDEKIKAKANKAFEKLGLDMSGAIKIFLNQVIKEDGFPFTPTNNDAVIKARWDKLDKEVAYALKHGKRYKTAKELLDDIK</sequence>
<reference evidence="3 4" key="1">
    <citation type="journal article" date="2016" name="Nat. Commun.">
        <title>Thousands of microbial genomes shed light on interconnected biogeochemical processes in an aquifer system.</title>
        <authorList>
            <person name="Anantharaman K."/>
            <person name="Brown C.T."/>
            <person name="Hug L.A."/>
            <person name="Sharon I."/>
            <person name="Castelle C.J."/>
            <person name="Probst A.J."/>
            <person name="Thomas B.C."/>
            <person name="Singh A."/>
            <person name="Wilkins M.J."/>
            <person name="Karaoz U."/>
            <person name="Brodie E.L."/>
            <person name="Williams K.H."/>
            <person name="Hubbard S.S."/>
            <person name="Banfield J.F."/>
        </authorList>
    </citation>
    <scope>NUCLEOTIDE SEQUENCE [LARGE SCALE GENOMIC DNA]</scope>
</reference>
<dbReference type="GO" id="GO:0006351">
    <property type="term" value="P:DNA-templated transcription"/>
    <property type="evidence" value="ECO:0007669"/>
    <property type="project" value="TreeGrafter"/>
</dbReference>
<evidence type="ECO:0000313" key="4">
    <source>
        <dbReference type="Proteomes" id="UP000176422"/>
    </source>
</evidence>
<protein>
    <recommendedName>
        <fullName evidence="5">Damage-inducible protein J</fullName>
    </recommendedName>
</protein>
<name>A0A1F8DX40_9BACT</name>
<comment type="caution">
    <text evidence="3">The sequence shown here is derived from an EMBL/GenBank/DDBJ whole genome shotgun (WGS) entry which is preliminary data.</text>
</comment>
<proteinExistence type="inferred from homology"/>
<evidence type="ECO:0000256" key="1">
    <source>
        <dbReference type="ARBA" id="ARBA00010562"/>
    </source>
</evidence>
<dbReference type="PANTHER" id="PTHR38781">
    <property type="entry name" value="ANTITOXIN DINJ-RELATED"/>
    <property type="match status" value="1"/>
</dbReference>
<comment type="similarity">
    <text evidence="1">Belongs to the RelB/DinJ antitoxin family.</text>
</comment>
<evidence type="ECO:0008006" key="5">
    <source>
        <dbReference type="Google" id="ProtNLM"/>
    </source>
</evidence>
<dbReference type="Pfam" id="PF04221">
    <property type="entry name" value="RelB"/>
    <property type="match status" value="1"/>
</dbReference>
<dbReference type="Proteomes" id="UP000176422">
    <property type="component" value="Unassembled WGS sequence"/>
</dbReference>
<dbReference type="EMBL" id="MGIT01000001">
    <property type="protein sequence ID" value="OGM93113.1"/>
    <property type="molecule type" value="Genomic_DNA"/>
</dbReference>
<dbReference type="InterPro" id="IPR007337">
    <property type="entry name" value="RelB/DinJ"/>
</dbReference>
<gene>
    <name evidence="3" type="ORF">A2372_01740</name>
</gene>
<dbReference type="NCBIfam" id="TIGR02384">
    <property type="entry name" value="RelB_DinJ"/>
    <property type="match status" value="1"/>
</dbReference>
<dbReference type="GO" id="GO:0006355">
    <property type="term" value="P:regulation of DNA-templated transcription"/>
    <property type="evidence" value="ECO:0007669"/>
    <property type="project" value="InterPro"/>
</dbReference>
<dbReference type="AlphaFoldDB" id="A0A1F8DX40"/>